<evidence type="ECO:0000313" key="2">
    <source>
        <dbReference type="Proteomes" id="UP000558113"/>
    </source>
</evidence>
<accession>A0A7X5C114</accession>
<dbReference type="RefSeq" id="WP_161702913.1">
    <property type="nucleotide sequence ID" value="NZ_JAAAMU010000017.1"/>
</dbReference>
<dbReference type="OrthoDB" id="1898893at2"/>
<gene>
    <name evidence="1" type="ORF">GT003_24550</name>
</gene>
<sequence>MTIVNVVDAPCGYGKTSWAIQYMSLADTGYHRFIFVTPFVKEVGRVKEIVTNRTFFEPVTDKTGMTKLEDLHRLLGEGKDIATTHALFKLANAETRELIRINNYTLILDEVMDVIEQVPLKKNSLDLLLSGNTIEIVPDDNGLKYIRWMDDKKGWDTDYNYLKSMALSGNLMFCDSSALIWNMPCEMFKLFEEVYILTYLFKGQLQRYYYDLHGIKYRYLSVFKDESGYSLEPYTDRRINDKSHLQELVSVYEGHLNSVGDKTTALSTSWFEKATNKELVTSLKRNTYNYLTNYCKAKISTSLWTVVKGNNDRIKKMVMPRGFKDAFIPMTMRATNDYIDKHHLVYLMNRFMNPIEKKFFEQYGVSVQQDTWAISELIQWVWRSRIRTGQSIQIYIPSRRMRDLFHRYLTTNYFETPPENAIIDEPPTDWNI</sequence>
<evidence type="ECO:0000313" key="1">
    <source>
        <dbReference type="EMBL" id="NBC72181.1"/>
    </source>
</evidence>
<dbReference type="AlphaFoldDB" id="A0A7X5C114"/>
<name>A0A7X5C114_9BACL</name>
<evidence type="ECO:0008006" key="3">
    <source>
        <dbReference type="Google" id="ProtNLM"/>
    </source>
</evidence>
<reference evidence="1 2" key="1">
    <citation type="submission" date="2020-01" db="EMBL/GenBank/DDBJ databases">
        <title>Paenibacillus soybeanensis sp. nov. isolated from the nodules of soybean (Glycine max(L.) Merr).</title>
        <authorList>
            <person name="Wang H."/>
        </authorList>
    </citation>
    <scope>NUCLEOTIDE SEQUENCE [LARGE SCALE GENOMIC DNA]</scope>
    <source>
        <strain evidence="1 2">DSM 23054</strain>
    </source>
</reference>
<protein>
    <recommendedName>
        <fullName evidence="3">Helicase/UvrB N-terminal domain-containing protein</fullName>
    </recommendedName>
</protein>
<organism evidence="1 2">
    <name type="scientific">Paenibacillus sacheonensis</name>
    <dbReference type="NCBI Taxonomy" id="742054"/>
    <lineage>
        <taxon>Bacteria</taxon>
        <taxon>Bacillati</taxon>
        <taxon>Bacillota</taxon>
        <taxon>Bacilli</taxon>
        <taxon>Bacillales</taxon>
        <taxon>Paenibacillaceae</taxon>
        <taxon>Paenibacillus</taxon>
    </lineage>
</organism>
<proteinExistence type="predicted"/>
<dbReference type="EMBL" id="JAAAMU010000017">
    <property type="protein sequence ID" value="NBC72181.1"/>
    <property type="molecule type" value="Genomic_DNA"/>
</dbReference>
<comment type="caution">
    <text evidence="1">The sequence shown here is derived from an EMBL/GenBank/DDBJ whole genome shotgun (WGS) entry which is preliminary data.</text>
</comment>
<keyword evidence="2" id="KW-1185">Reference proteome</keyword>
<dbReference type="Proteomes" id="UP000558113">
    <property type="component" value="Unassembled WGS sequence"/>
</dbReference>